<evidence type="ECO:0000256" key="1">
    <source>
        <dbReference type="SAM" id="Phobius"/>
    </source>
</evidence>
<keyword evidence="1" id="KW-1133">Transmembrane helix</keyword>
<dbReference type="Proteomes" id="UP000799772">
    <property type="component" value="Unassembled WGS sequence"/>
</dbReference>
<proteinExistence type="predicted"/>
<keyword evidence="3" id="KW-1185">Reference proteome</keyword>
<evidence type="ECO:0000313" key="3">
    <source>
        <dbReference type="Proteomes" id="UP000799772"/>
    </source>
</evidence>
<organism evidence="2 3">
    <name type="scientific">Rhizodiscina lignyota</name>
    <dbReference type="NCBI Taxonomy" id="1504668"/>
    <lineage>
        <taxon>Eukaryota</taxon>
        <taxon>Fungi</taxon>
        <taxon>Dikarya</taxon>
        <taxon>Ascomycota</taxon>
        <taxon>Pezizomycotina</taxon>
        <taxon>Dothideomycetes</taxon>
        <taxon>Pleosporomycetidae</taxon>
        <taxon>Aulographales</taxon>
        <taxon>Rhizodiscinaceae</taxon>
        <taxon>Rhizodiscina</taxon>
    </lineage>
</organism>
<keyword evidence="1" id="KW-0472">Membrane</keyword>
<protein>
    <submittedName>
        <fullName evidence="2">Uncharacterized protein</fullName>
    </submittedName>
</protein>
<reference evidence="2" key="1">
    <citation type="journal article" date="2020" name="Stud. Mycol.">
        <title>101 Dothideomycetes genomes: a test case for predicting lifestyles and emergence of pathogens.</title>
        <authorList>
            <person name="Haridas S."/>
            <person name="Albert R."/>
            <person name="Binder M."/>
            <person name="Bloem J."/>
            <person name="Labutti K."/>
            <person name="Salamov A."/>
            <person name="Andreopoulos B."/>
            <person name="Baker S."/>
            <person name="Barry K."/>
            <person name="Bills G."/>
            <person name="Bluhm B."/>
            <person name="Cannon C."/>
            <person name="Castanera R."/>
            <person name="Culley D."/>
            <person name="Daum C."/>
            <person name="Ezra D."/>
            <person name="Gonzalez J."/>
            <person name="Henrissat B."/>
            <person name="Kuo A."/>
            <person name="Liang C."/>
            <person name="Lipzen A."/>
            <person name="Lutzoni F."/>
            <person name="Magnuson J."/>
            <person name="Mondo S."/>
            <person name="Nolan M."/>
            <person name="Ohm R."/>
            <person name="Pangilinan J."/>
            <person name="Park H.-J."/>
            <person name="Ramirez L."/>
            <person name="Alfaro M."/>
            <person name="Sun H."/>
            <person name="Tritt A."/>
            <person name="Yoshinaga Y."/>
            <person name="Zwiers L.-H."/>
            <person name="Turgeon B."/>
            <person name="Goodwin S."/>
            <person name="Spatafora J."/>
            <person name="Crous P."/>
            <person name="Grigoriev I."/>
        </authorList>
    </citation>
    <scope>NUCLEOTIDE SEQUENCE</scope>
    <source>
        <strain evidence="2">CBS 133067</strain>
    </source>
</reference>
<dbReference type="AlphaFoldDB" id="A0A9P4IH44"/>
<sequence>MSSSTSTSCVGLGHHILPSLFSPAVSFHPSHNGSSARNSFIFETVFGTIEGLLLVAYAGPCVRFIASPSMYPPSEPLPQIAVSLFQIVGGCIIGLHLPLFLGIPNRRTNVEGRLILQANFEIVEWIAAAMFGLLALKGEQVTGLRSDRMAFFSGLVAFFGVVRGWMAFTKEGWAGAYVEEGETVGKKGQ</sequence>
<comment type="caution">
    <text evidence="2">The sequence shown here is derived from an EMBL/GenBank/DDBJ whole genome shotgun (WGS) entry which is preliminary data.</text>
</comment>
<gene>
    <name evidence="2" type="ORF">NA57DRAFT_55836</name>
</gene>
<keyword evidence="1" id="KW-0812">Transmembrane</keyword>
<name>A0A9P4IH44_9PEZI</name>
<evidence type="ECO:0000313" key="2">
    <source>
        <dbReference type="EMBL" id="KAF2099903.1"/>
    </source>
</evidence>
<feature type="transmembrane region" description="Helical" evidence="1">
    <location>
        <begin position="80"/>
        <end position="102"/>
    </location>
</feature>
<accession>A0A9P4IH44</accession>
<dbReference type="EMBL" id="ML978125">
    <property type="protein sequence ID" value="KAF2099903.1"/>
    <property type="molecule type" value="Genomic_DNA"/>
</dbReference>
<feature type="transmembrane region" description="Helical" evidence="1">
    <location>
        <begin position="148"/>
        <end position="166"/>
    </location>
</feature>
<feature type="transmembrane region" description="Helical" evidence="1">
    <location>
        <begin position="40"/>
        <end position="60"/>
    </location>
</feature>